<sequence>MMNINIHIISNYPEQHSGIISKLEEIGYLFLDKTYKELPNGERHILIFSRKISEKNLDTLKENVKNELNQAIPNLYSDIQIRIFY</sequence>
<dbReference type="EMBL" id="CP055306">
    <property type="protein sequence ID" value="QLB40224.1"/>
    <property type="molecule type" value="Genomic_DNA"/>
</dbReference>
<name>A0A7H8UUB5_9PAST</name>
<evidence type="ECO:0000313" key="1">
    <source>
        <dbReference type="EMBL" id="QLB40224.1"/>
    </source>
</evidence>
<keyword evidence="2" id="KW-1185">Reference proteome</keyword>
<evidence type="ECO:0000313" key="2">
    <source>
        <dbReference type="Proteomes" id="UP000509660"/>
    </source>
</evidence>
<accession>A0A7H8UUB5</accession>
<reference evidence="1 2" key="1">
    <citation type="submission" date="2020-06" db="EMBL/GenBank/DDBJ databases">
        <title>Mannheimia pernigra sp. nov. isolated from bovine respiratory tract.</title>
        <authorList>
            <person name="Kuhnert P."/>
            <person name="Akarsu-Egger H."/>
        </authorList>
    </citation>
    <scope>NUCLEOTIDE SEQUENCE [LARGE SCALE GENOMIC DNA]</scope>
    <source>
        <strain evidence="1 2">BNO311</strain>
    </source>
</reference>
<gene>
    <name evidence="1" type="ORF">HV559_04740</name>
</gene>
<dbReference type="RefSeq" id="WP_176807989.1">
    <property type="nucleotide sequence ID" value="NZ_CP055302.1"/>
</dbReference>
<dbReference type="AlphaFoldDB" id="A0A7H8UUB5"/>
<dbReference type="Proteomes" id="UP000509660">
    <property type="component" value="Chromosome"/>
</dbReference>
<proteinExistence type="predicted"/>
<organism evidence="1 2">
    <name type="scientific">Mannheimia pernigra</name>
    <dbReference type="NCBI Taxonomy" id="111844"/>
    <lineage>
        <taxon>Bacteria</taxon>
        <taxon>Pseudomonadati</taxon>
        <taxon>Pseudomonadota</taxon>
        <taxon>Gammaproteobacteria</taxon>
        <taxon>Pasteurellales</taxon>
        <taxon>Pasteurellaceae</taxon>
        <taxon>Mannheimia</taxon>
    </lineage>
</organism>
<protein>
    <submittedName>
        <fullName evidence="1">Uncharacterized protein</fullName>
    </submittedName>
</protein>